<keyword evidence="3" id="KW-1185">Reference proteome</keyword>
<name>A0A1Q8RLZ6_9PEZI</name>
<evidence type="ECO:0000256" key="1">
    <source>
        <dbReference type="SAM" id="MobiDB-lite"/>
    </source>
</evidence>
<proteinExistence type="predicted"/>
<dbReference type="AlphaFoldDB" id="A0A1Q8RLZ6"/>
<dbReference type="Proteomes" id="UP000186583">
    <property type="component" value="Unassembled WGS sequence"/>
</dbReference>
<dbReference type="PANTHER" id="PTHR31606">
    <property type="entry name" value="WW DOMAIN BINDING PROTEIN 2, ISOFORM E"/>
    <property type="match status" value="1"/>
</dbReference>
<reference evidence="2 3" key="1">
    <citation type="submission" date="2016-11" db="EMBL/GenBank/DDBJ databases">
        <title>Draft Genome Assembly of Colletotrichum chlorophyti a pathogen of herbaceous plants.</title>
        <authorList>
            <person name="Gan P."/>
            <person name="Narusaka M."/>
            <person name="Tsushima A."/>
            <person name="Narusaka Y."/>
            <person name="Takano Y."/>
            <person name="Shirasu K."/>
        </authorList>
    </citation>
    <scope>NUCLEOTIDE SEQUENCE [LARGE SCALE GENOMIC DNA]</scope>
    <source>
        <strain evidence="2 3">NTL11</strain>
    </source>
</reference>
<gene>
    <name evidence="2" type="ORF">CCHL11_04327</name>
</gene>
<dbReference type="EMBL" id="MPGH01000181">
    <property type="protein sequence ID" value="OLN85203.1"/>
    <property type="molecule type" value="Genomic_DNA"/>
</dbReference>
<organism evidence="2 3">
    <name type="scientific">Colletotrichum chlorophyti</name>
    <dbReference type="NCBI Taxonomy" id="708187"/>
    <lineage>
        <taxon>Eukaryota</taxon>
        <taxon>Fungi</taxon>
        <taxon>Dikarya</taxon>
        <taxon>Ascomycota</taxon>
        <taxon>Pezizomycotina</taxon>
        <taxon>Sordariomycetes</taxon>
        <taxon>Hypocreomycetidae</taxon>
        <taxon>Glomerellales</taxon>
        <taxon>Glomerellaceae</taxon>
        <taxon>Colletotrichum</taxon>
    </lineage>
</organism>
<dbReference type="GO" id="GO:0005634">
    <property type="term" value="C:nucleus"/>
    <property type="evidence" value="ECO:0007669"/>
    <property type="project" value="TreeGrafter"/>
</dbReference>
<dbReference type="GO" id="GO:0003713">
    <property type="term" value="F:transcription coactivator activity"/>
    <property type="evidence" value="ECO:0007669"/>
    <property type="project" value="InterPro"/>
</dbReference>
<evidence type="ECO:0000313" key="3">
    <source>
        <dbReference type="Proteomes" id="UP000186583"/>
    </source>
</evidence>
<dbReference type="InterPro" id="IPR044852">
    <property type="entry name" value="WBP2-like"/>
</dbReference>
<dbReference type="CDD" id="cd13214">
    <property type="entry name" value="PH-GRAM_WBP2"/>
    <property type="match status" value="1"/>
</dbReference>
<comment type="caution">
    <text evidence="2">The sequence shown here is derived from an EMBL/GenBank/DDBJ whole genome shotgun (WGS) entry which is preliminary data.</text>
</comment>
<dbReference type="SUPFAM" id="SSF50729">
    <property type="entry name" value="PH domain-like"/>
    <property type="match status" value="1"/>
</dbReference>
<feature type="compositionally biased region" description="Basic and acidic residues" evidence="1">
    <location>
        <begin position="249"/>
        <end position="261"/>
    </location>
</feature>
<feature type="region of interest" description="Disordered" evidence="1">
    <location>
        <begin position="183"/>
        <end position="261"/>
    </location>
</feature>
<dbReference type="STRING" id="708187.A0A1Q8RLZ6"/>
<protein>
    <submittedName>
        <fullName evidence="2">UPF0664 stress-induced protein C29B12.11c</fullName>
    </submittedName>
</protein>
<evidence type="ECO:0000313" key="2">
    <source>
        <dbReference type="EMBL" id="OLN85203.1"/>
    </source>
</evidence>
<dbReference type="GO" id="GO:0031490">
    <property type="term" value="F:chromatin DNA binding"/>
    <property type="evidence" value="ECO:0007669"/>
    <property type="project" value="TreeGrafter"/>
</dbReference>
<sequence length="261" mass="29481">MTDQYLQEQHALTIARTVQRQRQLAQARLDSDHGDSWVMITQTGEIEPLPHEHIRHRTNAKVSFELSVPKSLQQGRTPFTQKSDNGTAYVTTQRVIFVPAKPTPELKSFHVPILNCADSYVNSTFFGPWFWVSTVTPVAGGGVPSDIPRLEMKLTFKDGGHSEFRQRFEELKERLEHVRRLQQETGQMVNIPDEPLPAYEATEGGGSASNNLAPQQPIDRPASSGSQNRRPDEPPPDYDEAQAQTLSMRLEDHIRDESNRS</sequence>
<dbReference type="OrthoDB" id="1259151at2759"/>
<accession>A0A1Q8RLZ6</accession>
<dbReference type="PANTHER" id="PTHR31606:SF1">
    <property type="entry name" value="WW DOMAIN BINDING PROTEIN 2, ISOFORM E"/>
    <property type="match status" value="1"/>
</dbReference>